<comment type="subcellular location">
    <subcellularLocation>
        <location evidence="1">Secreted</location>
    </subcellularLocation>
</comment>
<keyword evidence="3" id="KW-0732">Signal</keyword>
<gene>
    <name evidence="5" type="primary">lepa</name>
</gene>
<evidence type="ECO:0000256" key="2">
    <source>
        <dbReference type="ARBA" id="ARBA00022525"/>
    </source>
</evidence>
<feature type="chain" id="PRO_5035433818" evidence="3">
    <location>
        <begin position="21"/>
        <end position="166"/>
    </location>
</feature>
<dbReference type="GeneID" id="122132792"/>
<name>A0A8M1KLS0_CLUHA</name>
<protein>
    <submittedName>
        <fullName evidence="5">Leptin a</fullName>
    </submittedName>
</protein>
<reference evidence="5" key="1">
    <citation type="submission" date="2025-08" db="UniProtKB">
        <authorList>
            <consortium name="RefSeq"/>
        </authorList>
    </citation>
    <scope>IDENTIFICATION</scope>
</reference>
<evidence type="ECO:0000313" key="5">
    <source>
        <dbReference type="RefSeq" id="XP_042563328.1"/>
    </source>
</evidence>
<dbReference type="CTD" id="100150233"/>
<dbReference type="InterPro" id="IPR000065">
    <property type="entry name" value="Leptin"/>
</dbReference>
<evidence type="ECO:0000313" key="4">
    <source>
        <dbReference type="Proteomes" id="UP000515152"/>
    </source>
</evidence>
<organism evidence="4 5">
    <name type="scientific">Clupea harengus</name>
    <name type="common">Atlantic herring</name>
    <dbReference type="NCBI Taxonomy" id="7950"/>
    <lineage>
        <taxon>Eukaryota</taxon>
        <taxon>Metazoa</taxon>
        <taxon>Chordata</taxon>
        <taxon>Craniata</taxon>
        <taxon>Vertebrata</taxon>
        <taxon>Euteleostomi</taxon>
        <taxon>Actinopterygii</taxon>
        <taxon>Neopterygii</taxon>
        <taxon>Teleostei</taxon>
        <taxon>Clupei</taxon>
        <taxon>Clupeiformes</taxon>
        <taxon>Clupeoidei</taxon>
        <taxon>Clupeidae</taxon>
        <taxon>Clupea</taxon>
    </lineage>
</organism>
<proteinExistence type="predicted"/>
<sequence>MFSFTLLLPFLLTVLPTCHGRPVHKNVFVQIRTISNKIQSHIDTNPISSKMIFMLPDVVPDKQPIQGIGSVVETLRAFQAIWDSLQDQNPELSPDLSPDLSGLCRYLEREMTNRHCPARKPRSFKDLDTFLKNHQTYSTPLRQAVLPRLKDYINRLLLTPDTLMTC</sequence>
<dbReference type="OrthoDB" id="9872512at2759"/>
<keyword evidence="2" id="KW-0964">Secreted</keyword>
<dbReference type="KEGG" id="char:122132792"/>
<dbReference type="RefSeq" id="XP_042563328.1">
    <property type="nucleotide sequence ID" value="XM_042707394.1"/>
</dbReference>
<dbReference type="PANTHER" id="PTHR11724:SF1">
    <property type="entry name" value="LEPTIN"/>
    <property type="match status" value="1"/>
</dbReference>
<keyword evidence="4" id="KW-1185">Reference proteome</keyword>
<accession>A0A8M1KLS0</accession>
<dbReference type="AlphaFoldDB" id="A0A8M1KLS0"/>
<dbReference type="Proteomes" id="UP000515152">
    <property type="component" value="Chromosome 3"/>
</dbReference>
<dbReference type="GO" id="GO:0005576">
    <property type="term" value="C:extracellular region"/>
    <property type="evidence" value="ECO:0007669"/>
    <property type="project" value="UniProtKB-SubCell"/>
</dbReference>
<evidence type="ECO:0000256" key="1">
    <source>
        <dbReference type="ARBA" id="ARBA00004613"/>
    </source>
</evidence>
<dbReference type="Pfam" id="PF02024">
    <property type="entry name" value="Leptin"/>
    <property type="match status" value="1"/>
</dbReference>
<feature type="signal peptide" evidence="3">
    <location>
        <begin position="1"/>
        <end position="20"/>
    </location>
</feature>
<evidence type="ECO:0000256" key="3">
    <source>
        <dbReference type="SAM" id="SignalP"/>
    </source>
</evidence>
<dbReference type="GO" id="GO:0005179">
    <property type="term" value="F:hormone activity"/>
    <property type="evidence" value="ECO:0007669"/>
    <property type="project" value="InterPro"/>
</dbReference>
<dbReference type="PANTHER" id="PTHR11724">
    <property type="entry name" value="LEPTIN"/>
    <property type="match status" value="1"/>
</dbReference>